<dbReference type="InParanoid" id="F4R732"/>
<gene>
    <name evidence="2" type="ORF">MELLADRAFT_91081</name>
</gene>
<sequence length="313" mass="35158">MSAPPTSTQMTSSGISAKQTGTQMAPSTVVGKRRRLGGEDEEGLQEKHINDSFSDSENEEDSDGYLMHEDVLERKQKKTVKLKVMTQVRHRNEGIGKIAGDHPVPKAATPLSRAIHEYVRMLMGIPRKSRGSSAAEHAAMKKLPDAPSPEELHVWETRRQRREVFIREAQDKALKKYLAKKPPGFKINQKQKRTVEKDAAEMATLKNPMHPVIFSSRISSGSRSKYAHHFAVQCESTLAMAGLPRCTFDWEASYDTPWNQATATIILSHWVKVYKAGGARGFGILSTENTASDREEILRRWCGNKATKFREQN</sequence>
<accession>F4R732</accession>
<evidence type="ECO:0000313" key="2">
    <source>
        <dbReference type="EMBL" id="EGG11509.1"/>
    </source>
</evidence>
<dbReference type="AlphaFoldDB" id="F4R732"/>
<dbReference type="HOGENOM" id="CLU_888723_0_0_1"/>
<protein>
    <submittedName>
        <fullName evidence="2">Uncharacterized protein</fullName>
    </submittedName>
</protein>
<keyword evidence="3" id="KW-1185">Reference proteome</keyword>
<name>F4R732_MELLP</name>
<feature type="compositionally biased region" description="Acidic residues" evidence="1">
    <location>
        <begin position="54"/>
        <end position="63"/>
    </location>
</feature>
<organism evidence="3">
    <name type="scientific">Melampsora larici-populina (strain 98AG31 / pathotype 3-4-7)</name>
    <name type="common">Poplar leaf rust fungus</name>
    <dbReference type="NCBI Taxonomy" id="747676"/>
    <lineage>
        <taxon>Eukaryota</taxon>
        <taxon>Fungi</taxon>
        <taxon>Dikarya</taxon>
        <taxon>Basidiomycota</taxon>
        <taxon>Pucciniomycotina</taxon>
        <taxon>Pucciniomycetes</taxon>
        <taxon>Pucciniales</taxon>
        <taxon>Melampsoraceae</taxon>
        <taxon>Melampsora</taxon>
    </lineage>
</organism>
<reference evidence="3" key="1">
    <citation type="journal article" date="2011" name="Proc. Natl. Acad. Sci. U.S.A.">
        <title>Obligate biotrophy features unraveled by the genomic analysis of rust fungi.</title>
        <authorList>
            <person name="Duplessis S."/>
            <person name="Cuomo C.A."/>
            <person name="Lin Y.-C."/>
            <person name="Aerts A."/>
            <person name="Tisserant E."/>
            <person name="Veneault-Fourrey C."/>
            <person name="Joly D.L."/>
            <person name="Hacquard S."/>
            <person name="Amselem J."/>
            <person name="Cantarel B.L."/>
            <person name="Chiu R."/>
            <person name="Coutinho P.M."/>
            <person name="Feau N."/>
            <person name="Field M."/>
            <person name="Frey P."/>
            <person name="Gelhaye E."/>
            <person name="Goldberg J."/>
            <person name="Grabherr M.G."/>
            <person name="Kodira C.D."/>
            <person name="Kohler A."/>
            <person name="Kuees U."/>
            <person name="Lindquist E.A."/>
            <person name="Lucas S.M."/>
            <person name="Mago R."/>
            <person name="Mauceli E."/>
            <person name="Morin E."/>
            <person name="Murat C."/>
            <person name="Pangilinan J.L."/>
            <person name="Park R."/>
            <person name="Pearson M."/>
            <person name="Quesneville H."/>
            <person name="Rouhier N."/>
            <person name="Sakthikumar S."/>
            <person name="Salamov A.A."/>
            <person name="Schmutz J."/>
            <person name="Selles B."/>
            <person name="Shapiro H."/>
            <person name="Tanguay P."/>
            <person name="Tuskan G.A."/>
            <person name="Henrissat B."/>
            <person name="Van de Peer Y."/>
            <person name="Rouze P."/>
            <person name="Ellis J.G."/>
            <person name="Dodds P.N."/>
            <person name="Schein J.E."/>
            <person name="Zhong S."/>
            <person name="Hamelin R.C."/>
            <person name="Grigoriev I.V."/>
            <person name="Szabo L.J."/>
            <person name="Martin F."/>
        </authorList>
    </citation>
    <scope>NUCLEOTIDE SEQUENCE [LARGE SCALE GENOMIC DNA]</scope>
    <source>
        <strain evidence="3">98AG31 / pathotype 3-4-7</strain>
    </source>
</reference>
<proteinExistence type="predicted"/>
<dbReference type="OrthoDB" id="2507084at2759"/>
<feature type="compositionally biased region" description="Polar residues" evidence="1">
    <location>
        <begin position="1"/>
        <end position="26"/>
    </location>
</feature>
<evidence type="ECO:0000313" key="3">
    <source>
        <dbReference type="Proteomes" id="UP000001072"/>
    </source>
</evidence>
<dbReference type="GeneID" id="18935774"/>
<evidence type="ECO:0000256" key="1">
    <source>
        <dbReference type="SAM" id="MobiDB-lite"/>
    </source>
</evidence>
<dbReference type="RefSeq" id="XP_007405144.1">
    <property type="nucleotide sequence ID" value="XM_007405082.1"/>
</dbReference>
<feature type="region of interest" description="Disordered" evidence="1">
    <location>
        <begin position="1"/>
        <end position="63"/>
    </location>
</feature>
<dbReference type="VEuPathDB" id="FungiDB:MELLADRAFT_91081"/>
<dbReference type="Proteomes" id="UP000001072">
    <property type="component" value="Unassembled WGS sequence"/>
</dbReference>
<dbReference type="KEGG" id="mlr:MELLADRAFT_91081"/>
<dbReference type="EMBL" id="GL883092">
    <property type="protein sequence ID" value="EGG11509.1"/>
    <property type="molecule type" value="Genomic_DNA"/>
</dbReference>